<evidence type="ECO:0000256" key="1">
    <source>
        <dbReference type="SAM" id="SignalP"/>
    </source>
</evidence>
<dbReference type="EMBL" id="LQZT01000002">
    <property type="protein sequence ID" value="OCW59059.1"/>
    <property type="molecule type" value="Genomic_DNA"/>
</dbReference>
<evidence type="ECO:0000313" key="3">
    <source>
        <dbReference type="Proteomes" id="UP000094795"/>
    </source>
</evidence>
<evidence type="ECO:0000313" key="2">
    <source>
        <dbReference type="EMBL" id="OCW59059.1"/>
    </source>
</evidence>
<reference evidence="2 3" key="1">
    <citation type="submission" date="2015-12" db="EMBL/GenBank/DDBJ databases">
        <authorList>
            <person name="Shamseldin A."/>
            <person name="Moawad H."/>
            <person name="Abd El-Rahim W.M."/>
            <person name="Sadowsky M.J."/>
        </authorList>
    </citation>
    <scope>NUCLEOTIDE SEQUENCE [LARGE SCALE GENOMIC DNA]</scope>
    <source>
        <strain evidence="2 3">JC234</strain>
    </source>
</reference>
<sequence>MQRYSRFFLVALFSLFALPFAGDAQAQPWQGVDPASAGWSVEKLKTVQVQPLPPVLAGKRLP</sequence>
<dbReference type="Proteomes" id="UP000094795">
    <property type="component" value="Unassembled WGS sequence"/>
</dbReference>
<feature type="chain" id="PRO_5008656525" evidence="1">
    <location>
        <begin position="27"/>
        <end position="62"/>
    </location>
</feature>
<keyword evidence="3" id="KW-1185">Reference proteome</keyword>
<gene>
    <name evidence="2" type="ORF">AWJ14_04995</name>
</gene>
<protein>
    <submittedName>
        <fullName evidence="2">Uncharacterized protein</fullName>
    </submittedName>
</protein>
<name>A0A1C1Z041_9HYPH</name>
<dbReference type="AlphaFoldDB" id="A0A1C1Z041"/>
<feature type="signal peptide" evidence="1">
    <location>
        <begin position="1"/>
        <end position="26"/>
    </location>
</feature>
<dbReference type="RefSeq" id="WP_066175137.1">
    <property type="nucleotide sequence ID" value="NZ_LQZT01000002.1"/>
</dbReference>
<organism evidence="2 3">
    <name type="scientific">Hoeflea olei</name>
    <dbReference type="NCBI Taxonomy" id="1480615"/>
    <lineage>
        <taxon>Bacteria</taxon>
        <taxon>Pseudomonadati</taxon>
        <taxon>Pseudomonadota</taxon>
        <taxon>Alphaproteobacteria</taxon>
        <taxon>Hyphomicrobiales</taxon>
        <taxon>Rhizobiaceae</taxon>
        <taxon>Hoeflea</taxon>
    </lineage>
</organism>
<comment type="caution">
    <text evidence="2">The sequence shown here is derived from an EMBL/GenBank/DDBJ whole genome shotgun (WGS) entry which is preliminary data.</text>
</comment>
<proteinExistence type="predicted"/>
<accession>A0A1C1Z041</accession>
<keyword evidence="1" id="KW-0732">Signal</keyword>